<dbReference type="GO" id="GO:0005739">
    <property type="term" value="C:mitochondrion"/>
    <property type="evidence" value="ECO:0007669"/>
    <property type="project" value="GOC"/>
</dbReference>
<keyword evidence="1" id="KW-0812">Transmembrane</keyword>
<dbReference type="SUPFAM" id="SSF81427">
    <property type="entry name" value="Mitochondrial cytochrome c oxidase subunit VIIc (aka VIIIa)"/>
    <property type="match status" value="1"/>
</dbReference>
<keyword evidence="2" id="KW-1185">Reference proteome</keyword>
<dbReference type="WBParaSite" id="nRc.2.0.1.t42561-RA">
    <property type="protein sequence ID" value="nRc.2.0.1.t42561-RA"/>
    <property type="gene ID" value="nRc.2.0.1.g42561"/>
</dbReference>
<keyword evidence="1" id="KW-0472">Membrane</keyword>
<dbReference type="Proteomes" id="UP000887565">
    <property type="component" value="Unplaced"/>
</dbReference>
<dbReference type="GO" id="GO:0045277">
    <property type="term" value="C:respiratory chain complex IV"/>
    <property type="evidence" value="ECO:0007669"/>
    <property type="project" value="InterPro"/>
</dbReference>
<proteinExistence type="predicted"/>
<organism evidence="2 3">
    <name type="scientific">Romanomermis culicivorax</name>
    <name type="common">Nematode worm</name>
    <dbReference type="NCBI Taxonomy" id="13658"/>
    <lineage>
        <taxon>Eukaryota</taxon>
        <taxon>Metazoa</taxon>
        <taxon>Ecdysozoa</taxon>
        <taxon>Nematoda</taxon>
        <taxon>Enoplea</taxon>
        <taxon>Dorylaimia</taxon>
        <taxon>Mermithida</taxon>
        <taxon>Mermithoidea</taxon>
        <taxon>Mermithidae</taxon>
        <taxon>Romanomermis</taxon>
    </lineage>
</organism>
<protein>
    <submittedName>
        <fullName evidence="3">Cytochrome c oxidase polypeptide VIIc</fullName>
    </submittedName>
</protein>
<dbReference type="GO" id="GO:0006123">
    <property type="term" value="P:mitochondrial electron transport, cytochrome c to oxygen"/>
    <property type="evidence" value="ECO:0007669"/>
    <property type="project" value="InterPro"/>
</dbReference>
<evidence type="ECO:0000256" key="1">
    <source>
        <dbReference type="SAM" id="Phobius"/>
    </source>
</evidence>
<dbReference type="InterPro" id="IPR036636">
    <property type="entry name" value="COX7C/Cox8_sf"/>
</dbReference>
<dbReference type="AlphaFoldDB" id="A0A915KUF7"/>
<sequence length="99" mass="10689">MLRKVLQSGASLSSRVGTLSAREVHVSAVVKSGHGLPGGIPGTGGLAGDGIKYIPFNARNPRMLMIKMIIFTAIPVWLPFFLYRRILLSPQLIGLSFNL</sequence>
<feature type="transmembrane region" description="Helical" evidence="1">
    <location>
        <begin position="64"/>
        <end position="83"/>
    </location>
</feature>
<accession>A0A915KUF7</accession>
<evidence type="ECO:0000313" key="2">
    <source>
        <dbReference type="Proteomes" id="UP000887565"/>
    </source>
</evidence>
<reference evidence="3" key="1">
    <citation type="submission" date="2022-11" db="UniProtKB">
        <authorList>
            <consortium name="WormBaseParasite"/>
        </authorList>
    </citation>
    <scope>IDENTIFICATION</scope>
</reference>
<keyword evidence="1" id="KW-1133">Transmembrane helix</keyword>
<evidence type="ECO:0000313" key="3">
    <source>
        <dbReference type="WBParaSite" id="nRc.2.0.1.t42561-RA"/>
    </source>
</evidence>
<name>A0A915KUF7_ROMCU</name>